<name>A0ACC2USJ6_9FUNG</name>
<organism evidence="1 2">
    <name type="scientific">Entomophthora muscae</name>
    <dbReference type="NCBI Taxonomy" id="34485"/>
    <lineage>
        <taxon>Eukaryota</taxon>
        <taxon>Fungi</taxon>
        <taxon>Fungi incertae sedis</taxon>
        <taxon>Zoopagomycota</taxon>
        <taxon>Entomophthoromycotina</taxon>
        <taxon>Entomophthoromycetes</taxon>
        <taxon>Entomophthorales</taxon>
        <taxon>Entomophthoraceae</taxon>
        <taxon>Entomophthora</taxon>
    </lineage>
</organism>
<accession>A0ACC2USJ6</accession>
<proteinExistence type="predicted"/>
<protein>
    <submittedName>
        <fullName evidence="1">Uncharacterized protein</fullName>
    </submittedName>
</protein>
<reference evidence="1" key="1">
    <citation type="submission" date="2022-04" db="EMBL/GenBank/DDBJ databases">
        <title>Genome of the entomopathogenic fungus Entomophthora muscae.</title>
        <authorList>
            <person name="Elya C."/>
            <person name="Lovett B.R."/>
            <person name="Lee E."/>
            <person name="Macias A.M."/>
            <person name="Hajek A.E."/>
            <person name="De Bivort B.L."/>
            <person name="Kasson M.T."/>
            <person name="De Fine Licht H.H."/>
            <person name="Stajich J.E."/>
        </authorList>
    </citation>
    <scope>NUCLEOTIDE SEQUENCE</scope>
    <source>
        <strain evidence="1">Berkeley</strain>
    </source>
</reference>
<comment type="caution">
    <text evidence="1">The sequence shown here is derived from an EMBL/GenBank/DDBJ whole genome shotgun (WGS) entry which is preliminary data.</text>
</comment>
<keyword evidence="2" id="KW-1185">Reference proteome</keyword>
<gene>
    <name evidence="1" type="ORF">DSO57_1006738</name>
</gene>
<sequence length="240" mass="26597">MLLMWFLLGVLLAVCGNASPRVEYHVSYLNPDTGEFGGNFTITAPPPWFLRFAFPSHTTQIKHTSGPVEVNHYKDGNHLVTLVPGNTQESVTVNFIATCGVVPAAWEEVLITSPTLYLGRTFSTATPQPKVDFLVEKMPSELPKEPSGIFSRPAQKMGQLKAEEPTEPRLNLTASDRASLEADGTYLVGTQLSLIIYSTVFLIGASAYTLGSLLRLKHRKRFRTEKLRRSRTVQGYSQIL</sequence>
<evidence type="ECO:0000313" key="1">
    <source>
        <dbReference type="EMBL" id="KAJ9090038.1"/>
    </source>
</evidence>
<dbReference type="Proteomes" id="UP001165960">
    <property type="component" value="Unassembled WGS sequence"/>
</dbReference>
<evidence type="ECO:0000313" key="2">
    <source>
        <dbReference type="Proteomes" id="UP001165960"/>
    </source>
</evidence>
<dbReference type="EMBL" id="QTSX02000019">
    <property type="protein sequence ID" value="KAJ9090038.1"/>
    <property type="molecule type" value="Genomic_DNA"/>
</dbReference>